<dbReference type="EMBL" id="JAFREP010000002">
    <property type="protein sequence ID" value="MBO1317458.1"/>
    <property type="molecule type" value="Genomic_DNA"/>
</dbReference>
<dbReference type="Pfam" id="PF07587">
    <property type="entry name" value="PSD1"/>
    <property type="match status" value="1"/>
</dbReference>
<dbReference type="InterPro" id="IPR011444">
    <property type="entry name" value="DUF1549"/>
</dbReference>
<gene>
    <name evidence="4" type="ORF">J3U88_03230</name>
</gene>
<organism evidence="4 5">
    <name type="scientific">Acanthopleuribacter pedis</name>
    <dbReference type="NCBI Taxonomy" id="442870"/>
    <lineage>
        <taxon>Bacteria</taxon>
        <taxon>Pseudomonadati</taxon>
        <taxon>Acidobacteriota</taxon>
        <taxon>Holophagae</taxon>
        <taxon>Acanthopleuribacterales</taxon>
        <taxon>Acanthopleuribacteraceae</taxon>
        <taxon>Acanthopleuribacter</taxon>
    </lineage>
</organism>
<proteinExistence type="predicted"/>
<feature type="domain" description="DUF1549" evidence="2">
    <location>
        <begin position="49"/>
        <end position="233"/>
    </location>
</feature>
<evidence type="ECO:0000259" key="3">
    <source>
        <dbReference type="Pfam" id="PF07587"/>
    </source>
</evidence>
<sequence>MKAYLPKMLCFLVGALFSLSAAAGSARHTLENTQNPQLKAFQMVKRGSTPAVDDLTFLHRVHLDLTGHIPSQETIAAFTANPSASKYAAEIERLFQSEAYVDRWVTFLADLLRNEPIFEDTSAPFRNAMHNGLREHIRNNTPWDVLAKEVLTGNGSAVNPSTAFGFWAREIFLEDFRLEVLDNQVANITETFLGIQTNCVSCHDGQYHLEQVNVGLVAKKREDFWAMAAFLSQSYVYYPFSAEDEDESFDGFLQKLHLVDLDRGQGDMEEGELFADERFMDGEYNAQSVAGEGMRVPRNGGVIQPKYMFSGESPRQGESRREALARLITSDPQFARNMVNRIWAAFFGEGFVHPLNGWDPGRTDAATAAAHQSTVQPRTPALLDALTNEFIQSGFDLKWLQRRIVTSGLYQARLTETEDKNDYLGYWRSNKRVRRLPAEAIVDRYHHALGLEQRYVYRGNIHEAVSSTWALPSPGEPEGFALIHIPEENFDEDNLVWLNDPTNLGFQSIADYFYRQDTAHELLVNLGRGRLIANSPRENTSTVQRALFMMNQPEFHAYMGGGFEVELDEEEVATIGRLYLPASPFLQAKISELSDGRLDQDGFLTEIFTRFLLRAPSAAERTLFKEYYRGKEIYQGVYDTAWALINHPDFIHQR</sequence>
<keyword evidence="1" id="KW-0732">Signal</keyword>
<accession>A0A8J7U2N6</accession>
<dbReference type="AlphaFoldDB" id="A0A8J7U2N6"/>
<dbReference type="Pfam" id="PF07583">
    <property type="entry name" value="PSCyt2"/>
    <property type="match status" value="1"/>
</dbReference>
<feature type="signal peptide" evidence="1">
    <location>
        <begin position="1"/>
        <end position="23"/>
    </location>
</feature>
<evidence type="ECO:0000256" key="1">
    <source>
        <dbReference type="SAM" id="SignalP"/>
    </source>
</evidence>
<evidence type="ECO:0000313" key="4">
    <source>
        <dbReference type="EMBL" id="MBO1317458.1"/>
    </source>
</evidence>
<dbReference type="PANTHER" id="PTHR35889:SF3">
    <property type="entry name" value="F-BOX DOMAIN-CONTAINING PROTEIN"/>
    <property type="match status" value="1"/>
</dbReference>
<name>A0A8J7U2N6_9BACT</name>
<feature type="domain" description="DUF1553" evidence="3">
    <location>
        <begin position="320"/>
        <end position="627"/>
    </location>
</feature>
<feature type="chain" id="PRO_5035189550" evidence="1">
    <location>
        <begin position="24"/>
        <end position="654"/>
    </location>
</feature>
<dbReference type="RefSeq" id="WP_207856694.1">
    <property type="nucleotide sequence ID" value="NZ_JAFREP010000002.1"/>
</dbReference>
<reference evidence="4" key="1">
    <citation type="submission" date="2021-03" db="EMBL/GenBank/DDBJ databases">
        <authorList>
            <person name="Wang G."/>
        </authorList>
    </citation>
    <scope>NUCLEOTIDE SEQUENCE</scope>
    <source>
        <strain evidence="4">KCTC 12899</strain>
    </source>
</reference>
<dbReference type="PANTHER" id="PTHR35889">
    <property type="entry name" value="CYCLOINULO-OLIGOSACCHARIDE FRUCTANOTRANSFERASE-RELATED"/>
    <property type="match status" value="1"/>
</dbReference>
<evidence type="ECO:0000313" key="5">
    <source>
        <dbReference type="Proteomes" id="UP000664417"/>
    </source>
</evidence>
<dbReference type="Proteomes" id="UP000664417">
    <property type="component" value="Unassembled WGS sequence"/>
</dbReference>
<comment type="caution">
    <text evidence="4">The sequence shown here is derived from an EMBL/GenBank/DDBJ whole genome shotgun (WGS) entry which is preliminary data.</text>
</comment>
<protein>
    <submittedName>
        <fullName evidence="4">DUF1553 domain-containing protein</fullName>
    </submittedName>
</protein>
<keyword evidence="5" id="KW-1185">Reference proteome</keyword>
<evidence type="ECO:0000259" key="2">
    <source>
        <dbReference type="Pfam" id="PF07583"/>
    </source>
</evidence>
<dbReference type="InterPro" id="IPR022655">
    <property type="entry name" value="DUF1553"/>
</dbReference>